<dbReference type="Proteomes" id="UP001465976">
    <property type="component" value="Unassembled WGS sequence"/>
</dbReference>
<dbReference type="EMBL" id="JBAHYK010001999">
    <property type="protein sequence ID" value="KAL0566135.1"/>
    <property type="molecule type" value="Genomic_DNA"/>
</dbReference>
<feature type="compositionally biased region" description="Basic residues" evidence="1">
    <location>
        <begin position="127"/>
        <end position="138"/>
    </location>
</feature>
<reference evidence="2 3" key="1">
    <citation type="submission" date="2024-02" db="EMBL/GenBank/DDBJ databases">
        <title>A draft genome for the cacao thread blight pathogen Marasmius crinis-equi.</title>
        <authorList>
            <person name="Cohen S.P."/>
            <person name="Baruah I.K."/>
            <person name="Amoako-Attah I."/>
            <person name="Bukari Y."/>
            <person name="Meinhardt L.W."/>
            <person name="Bailey B.A."/>
        </authorList>
    </citation>
    <scope>NUCLEOTIDE SEQUENCE [LARGE SCALE GENOMIC DNA]</scope>
    <source>
        <strain evidence="2 3">GH-76</strain>
    </source>
</reference>
<feature type="region of interest" description="Disordered" evidence="1">
    <location>
        <begin position="62"/>
        <end position="154"/>
    </location>
</feature>
<feature type="compositionally biased region" description="Polar residues" evidence="1">
    <location>
        <begin position="624"/>
        <end position="642"/>
    </location>
</feature>
<feature type="non-terminal residue" evidence="2">
    <location>
        <position position="1"/>
    </location>
</feature>
<feature type="compositionally biased region" description="Basic and acidic residues" evidence="1">
    <location>
        <begin position="114"/>
        <end position="126"/>
    </location>
</feature>
<feature type="compositionally biased region" description="Basic and acidic residues" evidence="1">
    <location>
        <begin position="241"/>
        <end position="254"/>
    </location>
</feature>
<evidence type="ECO:0000313" key="3">
    <source>
        <dbReference type="Proteomes" id="UP001465976"/>
    </source>
</evidence>
<feature type="compositionally biased region" description="Polar residues" evidence="1">
    <location>
        <begin position="81"/>
        <end position="91"/>
    </location>
</feature>
<proteinExistence type="predicted"/>
<keyword evidence="3" id="KW-1185">Reference proteome</keyword>
<comment type="caution">
    <text evidence="2">The sequence shown here is derived from an EMBL/GenBank/DDBJ whole genome shotgun (WGS) entry which is preliminary data.</text>
</comment>
<evidence type="ECO:0000256" key="1">
    <source>
        <dbReference type="SAM" id="MobiDB-lite"/>
    </source>
</evidence>
<organism evidence="2 3">
    <name type="scientific">Marasmius crinis-equi</name>
    <dbReference type="NCBI Taxonomy" id="585013"/>
    <lineage>
        <taxon>Eukaryota</taxon>
        <taxon>Fungi</taxon>
        <taxon>Dikarya</taxon>
        <taxon>Basidiomycota</taxon>
        <taxon>Agaricomycotina</taxon>
        <taxon>Agaricomycetes</taxon>
        <taxon>Agaricomycetidae</taxon>
        <taxon>Agaricales</taxon>
        <taxon>Marasmiineae</taxon>
        <taxon>Marasmiaceae</taxon>
        <taxon>Marasmius</taxon>
    </lineage>
</organism>
<name>A0ABR3ETN1_9AGAR</name>
<accession>A0ABR3ETN1</accession>
<gene>
    <name evidence="2" type="ORF">V5O48_015885</name>
</gene>
<evidence type="ECO:0000313" key="2">
    <source>
        <dbReference type="EMBL" id="KAL0566135.1"/>
    </source>
</evidence>
<protein>
    <submittedName>
        <fullName evidence="2">Uncharacterized protein</fullName>
    </submittedName>
</protein>
<sequence length="687" mass="76325">AFKQLFGRQTRSGTVFSPFMAEVDANLDRLILDAFVAADNTADVSPDSTPLNSPALSLLSSISEDSTSEDIEELTLPPPSNSQLLRPSSTRPYVLVPPAPYSISSTPKPNLRKPKSDAQRAKDKVRSRIRRNLKRKASKTTPPTVKNTSEDTSKTQKRIFLSALPTSVLVDADAISHSGYVGKAVPLPEKRAYSLQELKDTGFKVIEHRAGITQPILEKRSGSVFGWIAAGPKDSPPLPQPEDRSSNVHPEAKRSGPTTTWDANCDIMTQTIHELWPHCAFRKPALTRTQIDQHQKGTGGPNVLEPCRGVTETITCGISIGNGQQRPQQLRQEPANKKVWNVILNHHAFKRWSGFISGLFITWAPLLFLYYANTITSLLGSDSSLSRPFANSVFSAFTVNFGSNTVTYPHRDLKNLAFGLCAITALGNYDWRKGGHLILFDLKIVIEFPPGTTIFIPSSVLCHANTAIQPGEERYSVVQFSAGGLFRWVEQGFQAASVYWKTRSAAEKAWNKVERWRSGLAMFSTVEQLREDPGSPTDEIPQYQRDREDRMALIRRALERQLLQARLAQDDAELDPNNPDTVMESIWAAAAVRDSLRVLSATPSSELERSASTSSPEQREDTTHAVNNNGQSEVTNHNPDNVSTSIPSFLSYSHRYHFSYNVTCRFARHTDGEAVEREWAKPQSTKD</sequence>
<dbReference type="Gene3D" id="3.60.130.30">
    <property type="match status" value="1"/>
</dbReference>
<feature type="region of interest" description="Disordered" evidence="1">
    <location>
        <begin position="601"/>
        <end position="642"/>
    </location>
</feature>
<feature type="region of interest" description="Disordered" evidence="1">
    <location>
        <begin position="229"/>
        <end position="261"/>
    </location>
</feature>